<evidence type="ECO:0000313" key="4">
    <source>
        <dbReference type="EnsemblMetazoa" id="GPPI036830-PA"/>
    </source>
</evidence>
<evidence type="ECO:0000313" key="5">
    <source>
        <dbReference type="Proteomes" id="UP000092460"/>
    </source>
</evidence>
<accession>A0A1B0BPV9</accession>
<dbReference type="AlphaFoldDB" id="A0A1B0BPV9"/>
<evidence type="ECO:0000259" key="3">
    <source>
        <dbReference type="Pfam" id="PF07648"/>
    </source>
</evidence>
<dbReference type="STRING" id="67801.A0A1B0BPV9"/>
<keyword evidence="2" id="KW-0732">Signal</keyword>
<feature type="compositionally biased region" description="Low complexity" evidence="1">
    <location>
        <begin position="333"/>
        <end position="362"/>
    </location>
</feature>
<feature type="compositionally biased region" description="Low complexity" evidence="1">
    <location>
        <begin position="243"/>
        <end position="258"/>
    </location>
</feature>
<reference evidence="5" key="1">
    <citation type="submission" date="2015-01" db="EMBL/GenBank/DDBJ databases">
        <authorList>
            <person name="Aksoy S."/>
            <person name="Warren W."/>
            <person name="Wilson R.K."/>
        </authorList>
    </citation>
    <scope>NUCLEOTIDE SEQUENCE [LARGE SCALE GENOMIC DNA]</scope>
    <source>
        <strain evidence="5">IAEA</strain>
    </source>
</reference>
<feature type="compositionally biased region" description="Basic and acidic residues" evidence="1">
    <location>
        <begin position="316"/>
        <end position="332"/>
    </location>
</feature>
<name>A0A1B0BPV9_9MUSC</name>
<dbReference type="EnsemblMetazoa" id="GPPI036830-RA">
    <property type="protein sequence ID" value="GPPI036830-PA"/>
    <property type="gene ID" value="GPPI036830"/>
</dbReference>
<reference evidence="4" key="2">
    <citation type="submission" date="2020-05" db="UniProtKB">
        <authorList>
            <consortium name="EnsemblMetazoa"/>
        </authorList>
    </citation>
    <scope>IDENTIFICATION</scope>
    <source>
        <strain evidence="4">IAEA</strain>
    </source>
</reference>
<feature type="region of interest" description="Disordered" evidence="1">
    <location>
        <begin position="316"/>
        <end position="402"/>
    </location>
</feature>
<evidence type="ECO:0000256" key="2">
    <source>
        <dbReference type="SAM" id="SignalP"/>
    </source>
</evidence>
<dbReference type="SUPFAM" id="SSF100895">
    <property type="entry name" value="Kazal-type serine protease inhibitors"/>
    <property type="match status" value="1"/>
</dbReference>
<feature type="region of interest" description="Disordered" evidence="1">
    <location>
        <begin position="512"/>
        <end position="553"/>
    </location>
</feature>
<feature type="signal peptide" evidence="2">
    <location>
        <begin position="1"/>
        <end position="22"/>
    </location>
</feature>
<feature type="region of interest" description="Disordered" evidence="1">
    <location>
        <begin position="243"/>
        <end position="272"/>
    </location>
</feature>
<feature type="chain" id="PRO_5008405090" description="Kazal-like domain-containing protein" evidence="2">
    <location>
        <begin position="23"/>
        <end position="671"/>
    </location>
</feature>
<protein>
    <recommendedName>
        <fullName evidence="3">Kazal-like domain-containing protein</fullName>
    </recommendedName>
</protein>
<dbReference type="EMBL" id="JXJN01018243">
    <property type="status" value="NOT_ANNOTATED_CDS"/>
    <property type="molecule type" value="Genomic_DNA"/>
</dbReference>
<dbReference type="CDD" id="cd00104">
    <property type="entry name" value="KAZAL_FS"/>
    <property type="match status" value="1"/>
</dbReference>
<feature type="domain" description="Kazal-like" evidence="3">
    <location>
        <begin position="587"/>
        <end position="625"/>
    </location>
</feature>
<proteinExistence type="predicted"/>
<dbReference type="VEuPathDB" id="VectorBase:GPPI036830"/>
<feature type="compositionally biased region" description="Polar residues" evidence="1">
    <location>
        <begin position="259"/>
        <end position="272"/>
    </location>
</feature>
<dbReference type="InterPro" id="IPR036058">
    <property type="entry name" value="Kazal_dom_sf"/>
</dbReference>
<dbReference type="Proteomes" id="UP000092460">
    <property type="component" value="Unassembled WGS sequence"/>
</dbReference>
<dbReference type="InterPro" id="IPR002350">
    <property type="entry name" value="Kazal_dom"/>
</dbReference>
<sequence length="671" mass="77510">MFLEKLKYLLIIVTLSVHIANTVNVDNEEEKNSSSTQLDNIHAHLDINSTNMREGRLIHLTRNPGFAMRRRMPIKIIPRADHYPIGGNLNPVRRYPLRFVQGVGGSGPLLRYSYESPKSSKYISNKGQFLNNGKVSAYRHQLLSLHPNSLAANPSQQYLQNFKASVQINSKAAILGHGMHGQQENFAKLIKSQQAAQNPYYIEPQQHPIPDQEKMLKYNEQHEKYLQQQQHLTARDPLGYYKQQQQQQAQQYFGQTEQNAQTTPPAPSTHTYSVYEDNDMTELQNVNYLATNQIDLEKEAQDYLRFMNTNDYFVPRREPNYKQLDEENDKRQYQQVKKQNQEQQQQQQQQQKQQQKLRQQTQHSYGQKKQVYHSLQQQQPQKQQQQQQHQQQHQQQPQTQQSAFVKPIKISNLYYQDDATGPIQASTVVRTSYSTGYKQSQIKQTAATTVATPQTQAPAKNVHKQIRYSSRTPEPMRFEFTEQDAIINGATYTHAPKQQLKYKAILKAVSPRSPPAVESSTTATTLRTRGYNEIPSEHTHNDSDDPEDDDDMQGEYLNVYGRQPLVGITSSTTEHAQNDQKDTEEYCERICAIVDDEHEEIVCGSDGYMYTSEAQMECYASCLHIGKLIKTLSRKVFRQPNTYILAYLVRNALCQKNTKQIQISLINIYDD</sequence>
<keyword evidence="5" id="KW-1185">Reference proteome</keyword>
<organism evidence="4 5">
    <name type="scientific">Glossina palpalis gambiensis</name>
    <dbReference type="NCBI Taxonomy" id="67801"/>
    <lineage>
        <taxon>Eukaryota</taxon>
        <taxon>Metazoa</taxon>
        <taxon>Ecdysozoa</taxon>
        <taxon>Arthropoda</taxon>
        <taxon>Hexapoda</taxon>
        <taxon>Insecta</taxon>
        <taxon>Pterygota</taxon>
        <taxon>Neoptera</taxon>
        <taxon>Endopterygota</taxon>
        <taxon>Diptera</taxon>
        <taxon>Brachycera</taxon>
        <taxon>Muscomorpha</taxon>
        <taxon>Hippoboscoidea</taxon>
        <taxon>Glossinidae</taxon>
        <taxon>Glossina</taxon>
    </lineage>
</organism>
<feature type="compositionally biased region" description="Low complexity" evidence="1">
    <location>
        <begin position="376"/>
        <end position="401"/>
    </location>
</feature>
<feature type="compositionally biased region" description="Acidic residues" evidence="1">
    <location>
        <begin position="544"/>
        <end position="553"/>
    </location>
</feature>
<evidence type="ECO:0000256" key="1">
    <source>
        <dbReference type="SAM" id="MobiDB-lite"/>
    </source>
</evidence>
<feature type="compositionally biased region" description="Polar residues" evidence="1">
    <location>
        <begin position="518"/>
        <end position="527"/>
    </location>
</feature>
<dbReference type="Pfam" id="PF07648">
    <property type="entry name" value="Kazal_2"/>
    <property type="match status" value="1"/>
</dbReference>